<keyword evidence="1" id="KW-1133">Transmembrane helix</keyword>
<sequence>MKQEKKISIALVIALIALAVTFKCIELKYSDLPIGLSIKEKLLFCWSQPFNKYSAFCIGSYSVFESAILYCYFSIKKYILIKSKQ</sequence>
<evidence type="ECO:0000313" key="3">
    <source>
        <dbReference type="Proteomes" id="UP000420707"/>
    </source>
</evidence>
<name>A0AAW9TJG0_9BACT</name>
<evidence type="ECO:0000256" key="1">
    <source>
        <dbReference type="SAM" id="Phobius"/>
    </source>
</evidence>
<proteinExistence type="predicted"/>
<dbReference type="AlphaFoldDB" id="A0AAW9TJG0"/>
<reference evidence="3" key="1">
    <citation type="submission" date="2019-09" db="EMBL/GenBank/DDBJ databases">
        <title>Distinct polysaccharide growth profiles of human intestinal Prevotella copri isolates.</title>
        <authorList>
            <person name="Fehlner-Peach H."/>
            <person name="Magnabosco C."/>
            <person name="Raghavan V."/>
            <person name="Scher J.U."/>
            <person name="Tett A."/>
            <person name="Cox L.M."/>
            <person name="Gottsegen C."/>
            <person name="Watters A."/>
            <person name="Wiltshire- Gordon J.D."/>
            <person name="Segata N."/>
            <person name="Bonneau R."/>
            <person name="Littman D.R."/>
        </authorList>
    </citation>
    <scope>NUCLEOTIDE SEQUENCE [LARGE SCALE GENOMIC DNA]</scope>
    <source>
        <strain evidence="3">iAP146</strain>
    </source>
</reference>
<protein>
    <submittedName>
        <fullName evidence="2">Uncharacterized protein</fullName>
    </submittedName>
</protein>
<comment type="caution">
    <text evidence="2">The sequence shown here is derived from an EMBL/GenBank/DDBJ whole genome shotgun (WGS) entry which is preliminary data.</text>
</comment>
<keyword evidence="1" id="KW-0812">Transmembrane</keyword>
<organism evidence="2 3">
    <name type="scientific">Segatella copri</name>
    <dbReference type="NCBI Taxonomy" id="165179"/>
    <lineage>
        <taxon>Bacteria</taxon>
        <taxon>Pseudomonadati</taxon>
        <taxon>Bacteroidota</taxon>
        <taxon>Bacteroidia</taxon>
        <taxon>Bacteroidales</taxon>
        <taxon>Prevotellaceae</taxon>
        <taxon>Segatella</taxon>
    </lineage>
</organism>
<dbReference type="EMBL" id="VZCR01000093">
    <property type="protein sequence ID" value="MQN33054.1"/>
    <property type="molecule type" value="Genomic_DNA"/>
</dbReference>
<dbReference type="RefSeq" id="WP_153086675.1">
    <property type="nucleotide sequence ID" value="NZ_VZBC01000017.1"/>
</dbReference>
<feature type="transmembrane region" description="Helical" evidence="1">
    <location>
        <begin position="53"/>
        <end position="75"/>
    </location>
</feature>
<keyword evidence="1" id="KW-0472">Membrane</keyword>
<evidence type="ECO:0000313" key="2">
    <source>
        <dbReference type="EMBL" id="MQN33054.1"/>
    </source>
</evidence>
<accession>A0AAW9TJG0</accession>
<gene>
    <name evidence="2" type="ORF">F7D90_14120</name>
</gene>
<dbReference type="Proteomes" id="UP000420707">
    <property type="component" value="Unassembled WGS sequence"/>
</dbReference>